<proteinExistence type="predicted"/>
<reference evidence="1 2" key="1">
    <citation type="submission" date="2021-03" db="EMBL/GenBank/DDBJ databases">
        <title>Sequencing the genomes of 1000 actinobacteria strains.</title>
        <authorList>
            <person name="Klenk H.-P."/>
        </authorList>
    </citation>
    <scope>NUCLEOTIDE SEQUENCE [LARGE SCALE GENOMIC DNA]</scope>
    <source>
        <strain evidence="1 2">DSM 12936</strain>
    </source>
</reference>
<name>A0ABS4ZDS4_9ACTN</name>
<keyword evidence="2" id="KW-1185">Reference proteome</keyword>
<sequence length="68" mass="7558">MDSTEIDARQVVIAATRDELALIANSLNESLEAVEDWEFQTRLGESREAARALGSQINGLLDQLREVE</sequence>
<comment type="caution">
    <text evidence="1">The sequence shown here is derived from an EMBL/GenBank/DDBJ whole genome shotgun (WGS) entry which is preliminary data.</text>
</comment>
<protein>
    <submittedName>
        <fullName evidence="1">Uncharacterized protein</fullName>
    </submittedName>
</protein>
<gene>
    <name evidence="1" type="ORF">JOF54_003817</name>
</gene>
<organism evidence="1 2">
    <name type="scientific">Microlunatus capsulatus</name>
    <dbReference type="NCBI Taxonomy" id="99117"/>
    <lineage>
        <taxon>Bacteria</taxon>
        <taxon>Bacillati</taxon>
        <taxon>Actinomycetota</taxon>
        <taxon>Actinomycetes</taxon>
        <taxon>Propionibacteriales</taxon>
        <taxon>Propionibacteriaceae</taxon>
        <taxon>Microlunatus</taxon>
    </lineage>
</organism>
<dbReference type="RefSeq" id="WP_210058796.1">
    <property type="nucleotide sequence ID" value="NZ_JAGIOB010000001.1"/>
</dbReference>
<accession>A0ABS4ZDS4</accession>
<dbReference type="Proteomes" id="UP000758168">
    <property type="component" value="Unassembled WGS sequence"/>
</dbReference>
<evidence type="ECO:0000313" key="1">
    <source>
        <dbReference type="EMBL" id="MBP2418895.1"/>
    </source>
</evidence>
<dbReference type="EMBL" id="JAGIOB010000001">
    <property type="protein sequence ID" value="MBP2418895.1"/>
    <property type="molecule type" value="Genomic_DNA"/>
</dbReference>
<evidence type="ECO:0000313" key="2">
    <source>
        <dbReference type="Proteomes" id="UP000758168"/>
    </source>
</evidence>